<feature type="compositionally biased region" description="Basic and acidic residues" evidence="1">
    <location>
        <begin position="1"/>
        <end position="11"/>
    </location>
</feature>
<organism evidence="2 3">
    <name type="scientific">Octopus vulgaris</name>
    <name type="common">Common octopus</name>
    <dbReference type="NCBI Taxonomy" id="6645"/>
    <lineage>
        <taxon>Eukaryota</taxon>
        <taxon>Metazoa</taxon>
        <taxon>Spiralia</taxon>
        <taxon>Lophotrochozoa</taxon>
        <taxon>Mollusca</taxon>
        <taxon>Cephalopoda</taxon>
        <taxon>Coleoidea</taxon>
        <taxon>Octopodiformes</taxon>
        <taxon>Octopoda</taxon>
        <taxon>Incirrata</taxon>
        <taxon>Octopodidae</taxon>
        <taxon>Octopus</taxon>
    </lineage>
</organism>
<dbReference type="Proteomes" id="UP001162480">
    <property type="component" value="Chromosome 28"/>
</dbReference>
<dbReference type="AlphaFoldDB" id="A0AA36BZH4"/>
<feature type="region of interest" description="Disordered" evidence="1">
    <location>
        <begin position="1"/>
        <end position="22"/>
    </location>
</feature>
<feature type="region of interest" description="Disordered" evidence="1">
    <location>
        <begin position="42"/>
        <end position="73"/>
    </location>
</feature>
<keyword evidence="3" id="KW-1185">Reference proteome</keyword>
<feature type="compositionally biased region" description="Polar residues" evidence="1">
    <location>
        <begin position="43"/>
        <end position="66"/>
    </location>
</feature>
<sequence length="73" mass="8436">MTSPRMKREFDSGIEMPNQHRVSFGSKGSMVETWIIYDDNKDSQSLQESDTPDQQTQQRYVSSNSRLKAIHCP</sequence>
<gene>
    <name evidence="2" type="ORF">OCTVUL_1B012257</name>
</gene>
<reference evidence="2" key="1">
    <citation type="submission" date="2023-08" db="EMBL/GenBank/DDBJ databases">
        <authorList>
            <person name="Alioto T."/>
            <person name="Alioto T."/>
            <person name="Gomez Garrido J."/>
        </authorList>
    </citation>
    <scope>NUCLEOTIDE SEQUENCE</scope>
</reference>
<proteinExistence type="predicted"/>
<evidence type="ECO:0000313" key="2">
    <source>
        <dbReference type="EMBL" id="CAI9743190.1"/>
    </source>
</evidence>
<name>A0AA36BZH4_OCTVU</name>
<accession>A0AA36BZH4</accession>
<dbReference type="EMBL" id="OX597841">
    <property type="protein sequence ID" value="CAI9743190.1"/>
    <property type="molecule type" value="Genomic_DNA"/>
</dbReference>
<protein>
    <submittedName>
        <fullName evidence="2">Uncharacterized protein</fullName>
    </submittedName>
</protein>
<evidence type="ECO:0000313" key="3">
    <source>
        <dbReference type="Proteomes" id="UP001162480"/>
    </source>
</evidence>
<evidence type="ECO:0000256" key="1">
    <source>
        <dbReference type="SAM" id="MobiDB-lite"/>
    </source>
</evidence>